<evidence type="ECO:0000313" key="3">
    <source>
        <dbReference type="Proteomes" id="UP001066276"/>
    </source>
</evidence>
<dbReference type="EMBL" id="JANPWB010000011">
    <property type="protein sequence ID" value="KAJ1126113.1"/>
    <property type="molecule type" value="Genomic_DNA"/>
</dbReference>
<organism evidence="2 3">
    <name type="scientific">Pleurodeles waltl</name>
    <name type="common">Iberian ribbed newt</name>
    <dbReference type="NCBI Taxonomy" id="8319"/>
    <lineage>
        <taxon>Eukaryota</taxon>
        <taxon>Metazoa</taxon>
        <taxon>Chordata</taxon>
        <taxon>Craniata</taxon>
        <taxon>Vertebrata</taxon>
        <taxon>Euteleostomi</taxon>
        <taxon>Amphibia</taxon>
        <taxon>Batrachia</taxon>
        <taxon>Caudata</taxon>
        <taxon>Salamandroidea</taxon>
        <taxon>Salamandridae</taxon>
        <taxon>Pleurodelinae</taxon>
        <taxon>Pleurodeles</taxon>
    </lineage>
</organism>
<protein>
    <submittedName>
        <fullName evidence="2">Uncharacterized protein</fullName>
    </submittedName>
</protein>
<sequence length="117" mass="12711">MCKGVCASDEGASGAGTRRSQTAGGLTSRYRPRWAALYLSPYRQAQCPLCSVSLRPLAFHLLAPLRPQALVLRLDPVAHQQRRLWGPAVDPALEALLLRIPLRHRRGLAPAPRPGGS</sequence>
<gene>
    <name evidence="2" type="ORF">NDU88_004522</name>
</gene>
<comment type="caution">
    <text evidence="2">The sequence shown here is derived from an EMBL/GenBank/DDBJ whole genome shotgun (WGS) entry which is preliminary data.</text>
</comment>
<dbReference type="AlphaFoldDB" id="A0AAV7PCU0"/>
<accession>A0AAV7PCU0</accession>
<reference evidence="2" key="1">
    <citation type="journal article" date="2022" name="bioRxiv">
        <title>Sequencing and chromosome-scale assembly of the giantPleurodeles waltlgenome.</title>
        <authorList>
            <person name="Brown T."/>
            <person name="Elewa A."/>
            <person name="Iarovenko S."/>
            <person name="Subramanian E."/>
            <person name="Araus A.J."/>
            <person name="Petzold A."/>
            <person name="Susuki M."/>
            <person name="Suzuki K.-i.T."/>
            <person name="Hayashi T."/>
            <person name="Toyoda A."/>
            <person name="Oliveira C."/>
            <person name="Osipova E."/>
            <person name="Leigh N.D."/>
            <person name="Simon A."/>
            <person name="Yun M.H."/>
        </authorList>
    </citation>
    <scope>NUCLEOTIDE SEQUENCE</scope>
    <source>
        <strain evidence="2">20211129_DDA</strain>
        <tissue evidence="2">Liver</tissue>
    </source>
</reference>
<name>A0AAV7PCU0_PLEWA</name>
<dbReference type="Proteomes" id="UP001066276">
    <property type="component" value="Chromosome 7"/>
</dbReference>
<evidence type="ECO:0000313" key="2">
    <source>
        <dbReference type="EMBL" id="KAJ1126113.1"/>
    </source>
</evidence>
<evidence type="ECO:0000256" key="1">
    <source>
        <dbReference type="SAM" id="MobiDB-lite"/>
    </source>
</evidence>
<feature type="region of interest" description="Disordered" evidence="1">
    <location>
        <begin position="1"/>
        <end position="26"/>
    </location>
</feature>
<proteinExistence type="predicted"/>
<keyword evidence="3" id="KW-1185">Reference proteome</keyword>